<sequence>MSTRKDDSMDLCSIKTFAEMSGVSVEEAINWADSGAIPSMKLADFRMVNLARLRDDLLKGKTEFQPGDYSHV</sequence>
<gene>
    <name evidence="1" type="ORF">EA795_14700</name>
</gene>
<keyword evidence="2" id="KW-1185">Reference proteome</keyword>
<proteinExistence type="predicted"/>
<evidence type="ECO:0000313" key="2">
    <source>
        <dbReference type="Proteomes" id="UP000269134"/>
    </source>
</evidence>
<protein>
    <recommendedName>
        <fullName evidence="3">DNA-binding protein</fullName>
    </recommendedName>
</protein>
<comment type="caution">
    <text evidence="1">The sequence shown here is derived from an EMBL/GenBank/DDBJ whole genome shotgun (WGS) entry which is preliminary data.</text>
</comment>
<evidence type="ECO:0008006" key="3">
    <source>
        <dbReference type="Google" id="ProtNLM"/>
    </source>
</evidence>
<dbReference type="EMBL" id="RFFL01000011">
    <property type="protein sequence ID" value="RMI00046.1"/>
    <property type="molecule type" value="Genomic_DNA"/>
</dbReference>
<evidence type="ECO:0000313" key="1">
    <source>
        <dbReference type="EMBL" id="RMI00046.1"/>
    </source>
</evidence>
<reference evidence="1 2" key="1">
    <citation type="submission" date="2018-10" db="EMBL/GenBank/DDBJ databases">
        <title>Pseudomonas sp. GL14 genome.</title>
        <authorList>
            <person name="Peng J."/>
            <person name="Liu Z.-P."/>
        </authorList>
    </citation>
    <scope>NUCLEOTIDE SEQUENCE [LARGE SCALE GENOMIC DNA]</scope>
    <source>
        <strain evidence="1 2">GL14</strain>
    </source>
</reference>
<organism evidence="1 2">
    <name type="scientific">Stutzerimonas nitrititolerans</name>
    <dbReference type="NCBI Taxonomy" id="2482751"/>
    <lineage>
        <taxon>Bacteria</taxon>
        <taxon>Pseudomonadati</taxon>
        <taxon>Pseudomonadota</taxon>
        <taxon>Gammaproteobacteria</taxon>
        <taxon>Pseudomonadales</taxon>
        <taxon>Pseudomonadaceae</taxon>
        <taxon>Stutzerimonas</taxon>
    </lineage>
</organism>
<name>A0ABX9V449_9GAMM</name>
<dbReference type="Proteomes" id="UP000269134">
    <property type="component" value="Unassembled WGS sequence"/>
</dbReference>
<accession>A0ABX9V449</accession>